<dbReference type="GO" id="GO:0005758">
    <property type="term" value="C:mitochondrial intermembrane space"/>
    <property type="evidence" value="ECO:0007669"/>
    <property type="project" value="TreeGrafter"/>
</dbReference>
<dbReference type="AlphaFoldDB" id="A0A3P7REG1"/>
<comment type="similarity">
    <text evidence="4">Belongs to the COX19 family.</text>
</comment>
<organism evidence="6 7">
    <name type="scientific">Dibothriocephalus latus</name>
    <name type="common">Fish tapeworm</name>
    <name type="synonym">Diphyllobothrium latum</name>
    <dbReference type="NCBI Taxonomy" id="60516"/>
    <lineage>
        <taxon>Eukaryota</taxon>
        <taxon>Metazoa</taxon>
        <taxon>Spiralia</taxon>
        <taxon>Lophotrochozoa</taxon>
        <taxon>Platyhelminthes</taxon>
        <taxon>Cestoda</taxon>
        <taxon>Eucestoda</taxon>
        <taxon>Diphyllobothriidea</taxon>
        <taxon>Diphyllobothriidae</taxon>
        <taxon>Dibothriocephalus</taxon>
    </lineage>
</organism>
<evidence type="ECO:0000256" key="3">
    <source>
        <dbReference type="ARBA" id="ARBA00023157"/>
    </source>
</evidence>
<protein>
    <recommendedName>
        <fullName evidence="5">Cytochrome c oxidase assembly protein COX19</fullName>
    </recommendedName>
</protein>
<dbReference type="PANTHER" id="PTHR21107">
    <property type="entry name" value="CYTOCHROME C OXIDASE ASSEMBLY PROTEIN COX19"/>
    <property type="match status" value="1"/>
</dbReference>
<evidence type="ECO:0000256" key="4">
    <source>
        <dbReference type="ARBA" id="ARBA00038223"/>
    </source>
</evidence>
<evidence type="ECO:0000313" key="7">
    <source>
        <dbReference type="Proteomes" id="UP000281553"/>
    </source>
</evidence>
<reference evidence="6 7" key="1">
    <citation type="submission" date="2018-11" db="EMBL/GenBank/DDBJ databases">
        <authorList>
            <consortium name="Pathogen Informatics"/>
        </authorList>
    </citation>
    <scope>NUCLEOTIDE SEQUENCE [LARGE SCALE GENOMIC DNA]</scope>
</reference>
<evidence type="ECO:0000256" key="1">
    <source>
        <dbReference type="ARBA" id="ARBA00004496"/>
    </source>
</evidence>
<sequence>MVGATGFQYQRLKVNPPEKGSFPLDHQGICQSMRDVWITCMKESAWDSSKCRAEAASYLRCRMENNLMGQEEIQRLGFNEDEWKKAAAKMRDQK</sequence>
<name>A0A3P7REG1_DIBLA</name>
<dbReference type="Proteomes" id="UP000281553">
    <property type="component" value="Unassembled WGS sequence"/>
</dbReference>
<evidence type="ECO:0000256" key="2">
    <source>
        <dbReference type="ARBA" id="ARBA00022490"/>
    </source>
</evidence>
<proteinExistence type="inferred from homology"/>
<keyword evidence="2" id="KW-0963">Cytoplasm</keyword>
<evidence type="ECO:0000256" key="5">
    <source>
        <dbReference type="ARBA" id="ARBA00039385"/>
    </source>
</evidence>
<comment type="subcellular location">
    <subcellularLocation>
        <location evidence="1">Cytoplasm</location>
    </subcellularLocation>
</comment>
<dbReference type="PANTHER" id="PTHR21107:SF2">
    <property type="entry name" value="CYTOCHROME C OXIDASE ASSEMBLY PROTEIN COX19"/>
    <property type="match status" value="1"/>
</dbReference>
<dbReference type="GO" id="GO:0033617">
    <property type="term" value="P:mitochondrial respiratory chain complex IV assembly"/>
    <property type="evidence" value="ECO:0007669"/>
    <property type="project" value="TreeGrafter"/>
</dbReference>
<dbReference type="EMBL" id="UYRU01101649">
    <property type="protein sequence ID" value="VDN41516.1"/>
    <property type="molecule type" value="Genomic_DNA"/>
</dbReference>
<keyword evidence="7" id="KW-1185">Reference proteome</keyword>
<gene>
    <name evidence="6" type="ORF">DILT_LOCUS18571</name>
</gene>
<dbReference type="OrthoDB" id="268594at2759"/>
<dbReference type="InterPro" id="IPR051383">
    <property type="entry name" value="COX19"/>
</dbReference>
<keyword evidence="3" id="KW-1015">Disulfide bond</keyword>
<accession>A0A3P7REG1</accession>
<dbReference type="SUPFAM" id="SSF47072">
    <property type="entry name" value="Cysteine alpha-hairpin motif"/>
    <property type="match status" value="1"/>
</dbReference>
<dbReference type="InterPro" id="IPR009069">
    <property type="entry name" value="Cys_alpha_HP_mot_SF"/>
</dbReference>
<evidence type="ECO:0000313" key="6">
    <source>
        <dbReference type="EMBL" id="VDN41516.1"/>
    </source>
</evidence>